<keyword evidence="4 6" id="KW-1133">Transmembrane helix</keyword>
<sequence>MGFVEIESAAQYFFPKNALREFGEKLASNGSSMERFLRHAVLFGFAASMASIAIMFQQGHAFSLIALSSICAFSAPSIFNFFLQQYIFERSKAKKEEAVPDALLLASTCPKGTPFTEILGMLGKAELGLLSAEFQKASVEIERAASVEQALRSMARRNKSSVVERAAGLLIQGYKSGADMQDIFREAASDLLETNSVLQERDAALVVEKYTLLLGGGLIVPAVLGLIAGLVSGFSFSSLNMIGLGIEGRGEMLEAVLLANKVYIAEYAVIASAFIAFQEGQSKKAVLYASILLPLSIITYFAARALL</sequence>
<evidence type="ECO:0000256" key="1">
    <source>
        <dbReference type="ARBA" id="ARBA00004651"/>
    </source>
</evidence>
<keyword evidence="3 6" id="KW-0812">Transmembrane</keyword>
<protein>
    <submittedName>
        <fullName evidence="8">Type II secretion system F family protein</fullName>
    </submittedName>
</protein>
<evidence type="ECO:0000259" key="7">
    <source>
        <dbReference type="Pfam" id="PF00482"/>
    </source>
</evidence>
<comment type="subcellular location">
    <subcellularLocation>
        <location evidence="1">Cell membrane</location>
        <topology evidence="1">Multi-pass membrane protein</topology>
    </subcellularLocation>
</comment>
<dbReference type="Proteomes" id="UP000809243">
    <property type="component" value="Unassembled WGS sequence"/>
</dbReference>
<feature type="transmembrane region" description="Helical" evidence="6">
    <location>
        <begin position="210"/>
        <end position="236"/>
    </location>
</feature>
<evidence type="ECO:0000256" key="3">
    <source>
        <dbReference type="ARBA" id="ARBA00022692"/>
    </source>
</evidence>
<comment type="caution">
    <text evidence="8">The sequence shown here is derived from an EMBL/GenBank/DDBJ whole genome shotgun (WGS) entry which is preliminary data.</text>
</comment>
<dbReference type="GO" id="GO:0005886">
    <property type="term" value="C:plasma membrane"/>
    <property type="evidence" value="ECO:0007669"/>
    <property type="project" value="UniProtKB-SubCell"/>
</dbReference>
<feature type="transmembrane region" description="Helical" evidence="6">
    <location>
        <begin position="285"/>
        <end position="303"/>
    </location>
</feature>
<name>A0A938YT12_9ARCH</name>
<evidence type="ECO:0000256" key="5">
    <source>
        <dbReference type="ARBA" id="ARBA00023136"/>
    </source>
</evidence>
<feature type="transmembrane region" description="Helical" evidence="6">
    <location>
        <begin position="256"/>
        <end position="278"/>
    </location>
</feature>
<gene>
    <name evidence="8" type="ORF">JW744_00605</name>
</gene>
<accession>A0A938YT12</accession>
<reference evidence="8" key="1">
    <citation type="submission" date="2021-01" db="EMBL/GenBank/DDBJ databases">
        <title>Active Sulfur Cycling in an Early Earth Analoge.</title>
        <authorList>
            <person name="Hahn C.R."/>
            <person name="Youssef N.H."/>
            <person name="Elshahed M."/>
        </authorList>
    </citation>
    <scope>NUCLEOTIDE SEQUENCE</scope>
    <source>
        <strain evidence="8">Zod_Metabat.1151</strain>
    </source>
</reference>
<dbReference type="Pfam" id="PF00482">
    <property type="entry name" value="T2SSF"/>
    <property type="match status" value="1"/>
</dbReference>
<feature type="transmembrane region" description="Helical" evidence="6">
    <location>
        <begin position="36"/>
        <end position="56"/>
    </location>
</feature>
<evidence type="ECO:0000313" key="8">
    <source>
        <dbReference type="EMBL" id="MBN2066951.1"/>
    </source>
</evidence>
<evidence type="ECO:0000256" key="6">
    <source>
        <dbReference type="SAM" id="Phobius"/>
    </source>
</evidence>
<keyword evidence="5 6" id="KW-0472">Membrane</keyword>
<dbReference type="InterPro" id="IPR018076">
    <property type="entry name" value="T2SS_GspF_dom"/>
</dbReference>
<feature type="domain" description="Type II secretion system protein GspF" evidence="7">
    <location>
        <begin position="105"/>
        <end position="226"/>
    </location>
</feature>
<feature type="transmembrane region" description="Helical" evidence="6">
    <location>
        <begin position="62"/>
        <end position="83"/>
    </location>
</feature>
<proteinExistence type="predicted"/>
<evidence type="ECO:0000256" key="2">
    <source>
        <dbReference type="ARBA" id="ARBA00022475"/>
    </source>
</evidence>
<keyword evidence="2" id="KW-1003">Cell membrane</keyword>
<evidence type="ECO:0000256" key="4">
    <source>
        <dbReference type="ARBA" id="ARBA00022989"/>
    </source>
</evidence>
<dbReference type="AlphaFoldDB" id="A0A938YT12"/>
<evidence type="ECO:0000313" key="9">
    <source>
        <dbReference type="Proteomes" id="UP000809243"/>
    </source>
</evidence>
<organism evidence="8 9">
    <name type="scientific">Candidatus Iainarchaeum sp</name>
    <dbReference type="NCBI Taxonomy" id="3101447"/>
    <lineage>
        <taxon>Archaea</taxon>
        <taxon>Candidatus Iainarchaeota</taxon>
        <taxon>Candidatus Iainarchaeia</taxon>
        <taxon>Candidatus Iainarchaeales</taxon>
        <taxon>Candidatus Iainarchaeaceae</taxon>
        <taxon>Candidatus Iainarchaeum</taxon>
    </lineage>
</organism>
<dbReference type="EMBL" id="JAFGDB010000008">
    <property type="protein sequence ID" value="MBN2066951.1"/>
    <property type="molecule type" value="Genomic_DNA"/>
</dbReference>